<gene>
    <name evidence="3" type="ORF">IPOD504_LOCUS6196</name>
</gene>
<dbReference type="InterPro" id="IPR023246">
    <property type="entry name" value="AUTS2"/>
</dbReference>
<keyword evidence="4" id="KW-1185">Reference proteome</keyword>
<proteinExistence type="predicted"/>
<evidence type="ECO:0000256" key="1">
    <source>
        <dbReference type="ARBA" id="ARBA00022553"/>
    </source>
</evidence>
<feature type="non-terminal residue" evidence="3">
    <location>
        <position position="250"/>
    </location>
</feature>
<reference evidence="3" key="1">
    <citation type="submission" date="2022-03" db="EMBL/GenBank/DDBJ databases">
        <authorList>
            <person name="Martin H S."/>
        </authorList>
    </citation>
    <scope>NUCLEOTIDE SEQUENCE</scope>
</reference>
<accession>A0ABN8I5C5</accession>
<keyword evidence="1" id="KW-0597">Phosphoprotein</keyword>
<dbReference type="PANTHER" id="PTHR14429">
    <property type="entry name" value="FIBROSIN FAMILY MEMBER"/>
    <property type="match status" value="1"/>
</dbReference>
<feature type="compositionally biased region" description="Basic and acidic residues" evidence="2">
    <location>
        <begin position="23"/>
        <end position="46"/>
    </location>
</feature>
<sequence length="250" mass="27398">MENEVKQRNQRNRRRERAQRMQAQRESKVKDGDSGEDESPAREKPPRPPARRKKSKEPLGEEDIIDGFAIMAFRTYEDLEAAVKCASSPRTNALSTKPRLPLAALASDPARNHPPNNVNSHGITLLQDAGTSDDSGRASERLTGSSVAPRDPDSSRDRLSDASSRCSSGKGYICDSEGDDDKRGQRRGGAAAERASEAPFVRTAHVVGAQLTRQQVVKCPSVELELRASSALRRVSTSQRALITRRRAVS</sequence>
<dbReference type="PANTHER" id="PTHR14429:SF22">
    <property type="entry name" value="AGAP013055-PA"/>
    <property type="match status" value="1"/>
</dbReference>
<feature type="compositionally biased region" description="Basic and acidic residues" evidence="2">
    <location>
        <begin position="150"/>
        <end position="160"/>
    </location>
</feature>
<name>A0ABN8I5C5_9NEOP</name>
<dbReference type="EMBL" id="OW152830">
    <property type="protein sequence ID" value="CAH2048582.1"/>
    <property type="molecule type" value="Genomic_DNA"/>
</dbReference>
<evidence type="ECO:0000256" key="2">
    <source>
        <dbReference type="SAM" id="MobiDB-lite"/>
    </source>
</evidence>
<feature type="region of interest" description="Disordered" evidence="2">
    <location>
        <begin position="104"/>
        <end position="197"/>
    </location>
</feature>
<feature type="region of interest" description="Disordered" evidence="2">
    <location>
        <begin position="1"/>
        <end position="65"/>
    </location>
</feature>
<evidence type="ECO:0000313" key="4">
    <source>
        <dbReference type="Proteomes" id="UP000837857"/>
    </source>
</evidence>
<evidence type="ECO:0008006" key="5">
    <source>
        <dbReference type="Google" id="ProtNLM"/>
    </source>
</evidence>
<evidence type="ECO:0000313" key="3">
    <source>
        <dbReference type="EMBL" id="CAH2048582.1"/>
    </source>
</evidence>
<protein>
    <recommendedName>
        <fullName evidence="5">Fibrosin-1-like protein</fullName>
    </recommendedName>
</protein>
<feature type="compositionally biased region" description="Basic residues" evidence="2">
    <location>
        <begin position="8"/>
        <end position="17"/>
    </location>
</feature>
<dbReference type="Proteomes" id="UP000837857">
    <property type="component" value="Chromosome 18"/>
</dbReference>
<organism evidence="3 4">
    <name type="scientific">Iphiclides podalirius</name>
    <name type="common">scarce swallowtail</name>
    <dbReference type="NCBI Taxonomy" id="110791"/>
    <lineage>
        <taxon>Eukaryota</taxon>
        <taxon>Metazoa</taxon>
        <taxon>Ecdysozoa</taxon>
        <taxon>Arthropoda</taxon>
        <taxon>Hexapoda</taxon>
        <taxon>Insecta</taxon>
        <taxon>Pterygota</taxon>
        <taxon>Neoptera</taxon>
        <taxon>Endopterygota</taxon>
        <taxon>Lepidoptera</taxon>
        <taxon>Glossata</taxon>
        <taxon>Ditrysia</taxon>
        <taxon>Papilionoidea</taxon>
        <taxon>Papilionidae</taxon>
        <taxon>Papilioninae</taxon>
        <taxon>Iphiclides</taxon>
    </lineage>
</organism>